<dbReference type="CDD" id="cd06464">
    <property type="entry name" value="ACD_sHsps-like"/>
    <property type="match status" value="1"/>
</dbReference>
<evidence type="ECO:0000256" key="2">
    <source>
        <dbReference type="RuleBase" id="RU003616"/>
    </source>
</evidence>
<evidence type="ECO:0000259" key="3">
    <source>
        <dbReference type="PROSITE" id="PS01031"/>
    </source>
</evidence>
<dbReference type="PANTHER" id="PTHR11527">
    <property type="entry name" value="HEAT-SHOCK PROTEIN 20 FAMILY MEMBER"/>
    <property type="match status" value="1"/>
</dbReference>
<dbReference type="EMBL" id="CP000559">
    <property type="protein sequence ID" value="ABN07463.1"/>
    <property type="molecule type" value="Genomic_DNA"/>
</dbReference>
<protein>
    <submittedName>
        <fullName evidence="4">Heat shock protein Hsp20</fullName>
    </submittedName>
</protein>
<evidence type="ECO:0000313" key="5">
    <source>
        <dbReference type="Proteomes" id="UP000000365"/>
    </source>
</evidence>
<sequence length="159" mass="17495">MSIRFCPFSFGTLGSELDTLFSEMEERAENLASRSESLKTIAKNAVPRITGDFHIDLCETPTEIIITCDLPGIEKQDVSVKLLNETSLQIKTTYDREVSKTDASGVYHLRERRAGSGERIIHLPAEVISDGAKASFKNGIVEITLPKVVTDAGIPIEIE</sequence>
<dbReference type="InterPro" id="IPR002068">
    <property type="entry name" value="A-crystallin/Hsp20_dom"/>
</dbReference>
<dbReference type="InterPro" id="IPR008978">
    <property type="entry name" value="HSP20-like_chaperone"/>
</dbReference>
<reference evidence="4 5" key="1">
    <citation type="journal article" date="2009" name="Stand. Genomic Sci.">
        <title>Complete genome sequence of Methanocorpusculum labreanum type strain Z.</title>
        <authorList>
            <person name="Anderson I.J."/>
            <person name="Sieprawska-Lupa M."/>
            <person name="Goltsman E."/>
            <person name="Lapidus A."/>
            <person name="Copeland A."/>
            <person name="Glavina Del Rio T."/>
            <person name="Tice H."/>
            <person name="Dalin E."/>
            <person name="Barry K."/>
            <person name="Pitluck S."/>
            <person name="Hauser L."/>
            <person name="Land M."/>
            <person name="Lucas S."/>
            <person name="Richardson P."/>
            <person name="Whitman W.B."/>
            <person name="Kyrpides N.C."/>
        </authorList>
    </citation>
    <scope>NUCLEOTIDE SEQUENCE [LARGE SCALE GENOMIC DNA]</scope>
    <source>
        <strain evidence="5">ATCC 43576 / DSM 4855 / Z</strain>
    </source>
</reference>
<proteinExistence type="inferred from homology"/>
<dbReference type="Pfam" id="PF00011">
    <property type="entry name" value="HSP20"/>
    <property type="match status" value="1"/>
</dbReference>
<dbReference type="AlphaFoldDB" id="A2ST07"/>
<dbReference type="Gene3D" id="2.60.40.790">
    <property type="match status" value="1"/>
</dbReference>
<name>A2ST07_METLZ</name>
<dbReference type="InterPro" id="IPR031107">
    <property type="entry name" value="Small_HSP"/>
</dbReference>
<dbReference type="SUPFAM" id="SSF49764">
    <property type="entry name" value="HSP20-like chaperones"/>
    <property type="match status" value="1"/>
</dbReference>
<comment type="similarity">
    <text evidence="1 2">Belongs to the small heat shock protein (HSP20) family.</text>
</comment>
<feature type="domain" description="SHSP" evidence="3">
    <location>
        <begin position="40"/>
        <end position="159"/>
    </location>
</feature>
<dbReference type="RefSeq" id="WP_011833666.1">
    <property type="nucleotide sequence ID" value="NC_008942.1"/>
</dbReference>
<dbReference type="KEGG" id="mla:Mlab_1294"/>
<dbReference type="GeneID" id="4794499"/>
<accession>A2ST07</accession>
<dbReference type="Proteomes" id="UP000000365">
    <property type="component" value="Chromosome"/>
</dbReference>
<dbReference type="eggNOG" id="arCOG01832">
    <property type="taxonomic scope" value="Archaea"/>
</dbReference>
<gene>
    <name evidence="4" type="ordered locus">Mlab_1294</name>
</gene>
<dbReference type="PROSITE" id="PS01031">
    <property type="entry name" value="SHSP"/>
    <property type="match status" value="1"/>
</dbReference>
<keyword evidence="5" id="KW-1185">Reference proteome</keyword>
<organism evidence="4 5">
    <name type="scientific">Methanocorpusculum labreanum (strain ATCC 43576 / DSM 4855 / Z)</name>
    <dbReference type="NCBI Taxonomy" id="410358"/>
    <lineage>
        <taxon>Archaea</taxon>
        <taxon>Methanobacteriati</taxon>
        <taxon>Methanobacteriota</taxon>
        <taxon>Stenosarchaea group</taxon>
        <taxon>Methanomicrobia</taxon>
        <taxon>Methanomicrobiales</taxon>
        <taxon>Methanocorpusculaceae</taxon>
        <taxon>Methanocorpusculum</taxon>
    </lineage>
</organism>
<dbReference type="STRING" id="410358.Mlab_1294"/>
<evidence type="ECO:0000313" key="4">
    <source>
        <dbReference type="EMBL" id="ABN07463.1"/>
    </source>
</evidence>
<keyword evidence="4" id="KW-0346">Stress response</keyword>
<dbReference type="OrthoDB" id="198277at2157"/>
<evidence type="ECO:0000256" key="1">
    <source>
        <dbReference type="PROSITE-ProRule" id="PRU00285"/>
    </source>
</evidence>
<dbReference type="HOGENOM" id="CLU_046737_12_3_2"/>